<dbReference type="GO" id="GO:0006798">
    <property type="term" value="P:polyphosphate catabolic process"/>
    <property type="evidence" value="ECO:0007669"/>
    <property type="project" value="TreeGrafter"/>
</dbReference>
<dbReference type="OrthoDB" id="10267127at2759"/>
<dbReference type="InterPro" id="IPR029052">
    <property type="entry name" value="Metallo-depent_PP-like"/>
</dbReference>
<accession>A0A1J7IUS2</accession>
<dbReference type="EMBL" id="KV875096">
    <property type="protein sequence ID" value="OIW31246.1"/>
    <property type="molecule type" value="Genomic_DNA"/>
</dbReference>
<name>A0A1J7IUS2_9PEZI</name>
<dbReference type="GO" id="GO:0016791">
    <property type="term" value="F:phosphatase activity"/>
    <property type="evidence" value="ECO:0007669"/>
    <property type="project" value="TreeGrafter"/>
</dbReference>
<reference evidence="2 3" key="1">
    <citation type="submission" date="2016-10" db="EMBL/GenBank/DDBJ databases">
        <title>Draft genome sequence of Coniochaeta ligniaria NRRL30616, a lignocellulolytic fungus for bioabatement of inhibitors in plant biomass hydrolysates.</title>
        <authorList>
            <consortium name="DOE Joint Genome Institute"/>
            <person name="Jimenez D.J."/>
            <person name="Hector R.E."/>
            <person name="Riley R."/>
            <person name="Sun H."/>
            <person name="Grigoriev I.V."/>
            <person name="Van Elsas J.D."/>
            <person name="Nichols N.N."/>
        </authorList>
    </citation>
    <scope>NUCLEOTIDE SEQUENCE [LARGE SCALE GENOMIC DNA]</scope>
    <source>
        <strain evidence="2 3">NRRL 30616</strain>
    </source>
</reference>
<gene>
    <name evidence="2" type="ORF">CONLIGDRAFT_574528</name>
</gene>
<dbReference type="FunCoup" id="A0A1J7IUS2">
    <property type="interactions" value="30"/>
</dbReference>
<evidence type="ECO:0000313" key="3">
    <source>
        <dbReference type="Proteomes" id="UP000182658"/>
    </source>
</evidence>
<organism evidence="2 3">
    <name type="scientific">Coniochaeta ligniaria NRRL 30616</name>
    <dbReference type="NCBI Taxonomy" id="1408157"/>
    <lineage>
        <taxon>Eukaryota</taxon>
        <taxon>Fungi</taxon>
        <taxon>Dikarya</taxon>
        <taxon>Ascomycota</taxon>
        <taxon>Pezizomycotina</taxon>
        <taxon>Sordariomycetes</taxon>
        <taxon>Sordariomycetidae</taxon>
        <taxon>Coniochaetales</taxon>
        <taxon>Coniochaetaceae</taxon>
        <taxon>Coniochaeta</taxon>
    </lineage>
</organism>
<proteinExistence type="predicted"/>
<dbReference type="AlphaFoldDB" id="A0A1J7IUS2"/>
<sequence length="379" mass="41390">MSEIPMSYGTTSRPPFTDVATGIADLPHEHLPSPTRPHNRLVIVGDVHGQLAALQSLLTKLDFERATDHLVLTGDMVAKGPDSAGVVKLAMDLGASAVRGNHEDRVLLAHREMVARSPGGGKGVGWLASVLGTSETTNAEQQPKQPAPSRGTEAEAAVAAGLSDKQIKWLASLPIILRVGPLGDKSPRPWNAGTVAIVHAGLVPGVPLEKQDLRAAMNMRSLVYPAEGVRRDRVREQLEEDLKAKIEKTSRGRKVTGKLEVKGEQVDEELERLEKEMGWDREMDRRVWFPVDGRDGEPWSEVWSRYMSGKEEEADRTVVVYGHDAKAGLRVEGRYAFGLDSGCVYGKQLTALVLEMGKDGGVRHRIVQVECEKAAEIKN</sequence>
<protein>
    <submittedName>
        <fullName evidence="2">Metallo-dependent phosphatase</fullName>
    </submittedName>
</protein>
<dbReference type="PANTHER" id="PTHR42850:SF4">
    <property type="entry name" value="ZINC-DEPENDENT ENDOPOLYPHOSPHATASE"/>
    <property type="match status" value="1"/>
</dbReference>
<evidence type="ECO:0000313" key="2">
    <source>
        <dbReference type="EMBL" id="OIW31246.1"/>
    </source>
</evidence>
<dbReference type="SUPFAM" id="SSF56300">
    <property type="entry name" value="Metallo-dependent phosphatases"/>
    <property type="match status" value="1"/>
</dbReference>
<dbReference type="InterPro" id="IPR050126">
    <property type="entry name" value="Ap4A_hydrolase"/>
</dbReference>
<dbReference type="PANTHER" id="PTHR42850">
    <property type="entry name" value="METALLOPHOSPHOESTERASE"/>
    <property type="match status" value="1"/>
</dbReference>
<keyword evidence="3" id="KW-1185">Reference proteome</keyword>
<dbReference type="InParanoid" id="A0A1J7IUS2"/>
<dbReference type="CDD" id="cd00144">
    <property type="entry name" value="MPP_PPP_family"/>
    <property type="match status" value="1"/>
</dbReference>
<dbReference type="InterPro" id="IPR004843">
    <property type="entry name" value="Calcineurin-like_PHP"/>
</dbReference>
<dbReference type="GO" id="GO:0005737">
    <property type="term" value="C:cytoplasm"/>
    <property type="evidence" value="ECO:0007669"/>
    <property type="project" value="TreeGrafter"/>
</dbReference>
<dbReference type="Gene3D" id="3.60.21.10">
    <property type="match status" value="1"/>
</dbReference>
<dbReference type="Proteomes" id="UP000182658">
    <property type="component" value="Unassembled WGS sequence"/>
</dbReference>
<evidence type="ECO:0000259" key="1">
    <source>
        <dbReference type="Pfam" id="PF00149"/>
    </source>
</evidence>
<dbReference type="Pfam" id="PF00149">
    <property type="entry name" value="Metallophos"/>
    <property type="match status" value="1"/>
</dbReference>
<feature type="domain" description="Calcineurin-like phosphoesterase" evidence="1">
    <location>
        <begin position="40"/>
        <end position="116"/>
    </location>
</feature>
<dbReference type="STRING" id="1408157.A0A1J7IUS2"/>
<dbReference type="GO" id="GO:0000298">
    <property type="term" value="F:endopolyphosphatase activity"/>
    <property type="evidence" value="ECO:0007669"/>
    <property type="project" value="TreeGrafter"/>
</dbReference>